<dbReference type="AlphaFoldDB" id="A0A2P6VM62"/>
<dbReference type="GO" id="GO:0031418">
    <property type="term" value="F:L-ascorbic acid binding"/>
    <property type="evidence" value="ECO:0007669"/>
    <property type="project" value="InterPro"/>
</dbReference>
<dbReference type="GO" id="GO:0005506">
    <property type="term" value="F:iron ion binding"/>
    <property type="evidence" value="ECO:0007669"/>
    <property type="project" value="InterPro"/>
</dbReference>
<reference evidence="13 14" key="1">
    <citation type="journal article" date="2018" name="Plant J.">
        <title>Genome sequences of Chlorella sorokiniana UTEX 1602 and Micractinium conductrix SAG 241.80: implications to maltose excretion by a green alga.</title>
        <authorList>
            <person name="Arriola M.B."/>
            <person name="Velmurugan N."/>
            <person name="Zhang Y."/>
            <person name="Plunkett M.H."/>
            <person name="Hondzo H."/>
            <person name="Barney B.M."/>
        </authorList>
    </citation>
    <scope>NUCLEOTIDE SEQUENCE [LARGE SCALE GENOMIC DNA]</scope>
    <source>
        <strain evidence="13 14">SAG 241.80</strain>
    </source>
</reference>
<evidence type="ECO:0000256" key="7">
    <source>
        <dbReference type="ARBA" id="ARBA00023002"/>
    </source>
</evidence>
<dbReference type="InterPro" id="IPR003582">
    <property type="entry name" value="ShKT_dom"/>
</dbReference>
<dbReference type="InterPro" id="IPR044862">
    <property type="entry name" value="Pro_4_hyd_alph_FE2OG_OXY"/>
</dbReference>
<evidence type="ECO:0000256" key="10">
    <source>
        <dbReference type="ARBA" id="ARBA00049169"/>
    </source>
</evidence>
<keyword evidence="7" id="KW-0560">Oxidoreductase</keyword>
<evidence type="ECO:0000256" key="11">
    <source>
        <dbReference type="SAM" id="SignalP"/>
    </source>
</evidence>
<dbReference type="GO" id="GO:0005789">
    <property type="term" value="C:endoplasmic reticulum membrane"/>
    <property type="evidence" value="ECO:0007669"/>
    <property type="project" value="UniProtKB-SubCell"/>
</dbReference>
<proteinExistence type="predicted"/>
<dbReference type="Pfam" id="PF01549">
    <property type="entry name" value="ShK"/>
    <property type="match status" value="1"/>
</dbReference>
<evidence type="ECO:0000256" key="5">
    <source>
        <dbReference type="ARBA" id="ARBA00022964"/>
    </source>
</evidence>
<comment type="catalytic activity">
    <reaction evidence="10">
        <text>L-prolyl-[collagen] + 2-oxoglutarate + O2 = trans-4-hydroxy-L-prolyl-[collagen] + succinate + CO2</text>
        <dbReference type="Rhea" id="RHEA:18945"/>
        <dbReference type="Rhea" id="RHEA-COMP:11676"/>
        <dbReference type="Rhea" id="RHEA-COMP:11680"/>
        <dbReference type="ChEBI" id="CHEBI:15379"/>
        <dbReference type="ChEBI" id="CHEBI:16526"/>
        <dbReference type="ChEBI" id="CHEBI:16810"/>
        <dbReference type="ChEBI" id="CHEBI:30031"/>
        <dbReference type="ChEBI" id="CHEBI:50342"/>
        <dbReference type="ChEBI" id="CHEBI:61965"/>
        <dbReference type="EC" id="1.14.11.2"/>
    </reaction>
</comment>
<evidence type="ECO:0000256" key="1">
    <source>
        <dbReference type="ARBA" id="ARBA00001961"/>
    </source>
</evidence>
<dbReference type="Proteomes" id="UP000239649">
    <property type="component" value="Unassembled WGS sequence"/>
</dbReference>
<comment type="subcellular location">
    <subcellularLocation>
        <location evidence="2">Endoplasmic reticulum membrane</location>
        <topology evidence="2">Single-pass type II membrane protein</topology>
    </subcellularLocation>
</comment>
<feature type="signal peptide" evidence="11">
    <location>
        <begin position="1"/>
        <end position="30"/>
    </location>
</feature>
<comment type="caution">
    <text evidence="13">The sequence shown here is derived from an EMBL/GenBank/DDBJ whole genome shotgun (WGS) entry which is preliminary data.</text>
</comment>
<name>A0A2P6VM62_9CHLO</name>
<evidence type="ECO:0000313" key="14">
    <source>
        <dbReference type="Proteomes" id="UP000239649"/>
    </source>
</evidence>
<protein>
    <submittedName>
        <fullName evidence="13">Prolyl 4-hydroxylase 4 isoform B</fullName>
    </submittedName>
</protein>
<dbReference type="PROSITE" id="PS51471">
    <property type="entry name" value="FE2OG_OXY"/>
    <property type="match status" value="1"/>
</dbReference>
<evidence type="ECO:0000256" key="8">
    <source>
        <dbReference type="ARBA" id="ARBA00023004"/>
    </source>
</evidence>
<dbReference type="SMART" id="SM00702">
    <property type="entry name" value="P4Hc"/>
    <property type="match status" value="1"/>
</dbReference>
<feature type="chain" id="PRO_5015108736" evidence="11">
    <location>
        <begin position="31"/>
        <end position="307"/>
    </location>
</feature>
<gene>
    <name evidence="13" type="ORF">C2E20_1998</name>
</gene>
<evidence type="ECO:0000259" key="12">
    <source>
        <dbReference type="PROSITE" id="PS51471"/>
    </source>
</evidence>
<evidence type="ECO:0000256" key="2">
    <source>
        <dbReference type="ARBA" id="ARBA00004648"/>
    </source>
</evidence>
<keyword evidence="5" id="KW-0223">Dioxygenase</keyword>
<evidence type="ECO:0000256" key="9">
    <source>
        <dbReference type="ARBA" id="ARBA00023136"/>
    </source>
</evidence>
<evidence type="ECO:0000256" key="6">
    <source>
        <dbReference type="ARBA" id="ARBA00022989"/>
    </source>
</evidence>
<dbReference type="PANTHER" id="PTHR10869:SF238">
    <property type="entry name" value="PROLYL 4-HYDROXYLASE 6-RELATED"/>
    <property type="match status" value="1"/>
</dbReference>
<dbReference type="InterPro" id="IPR005123">
    <property type="entry name" value="Oxoglu/Fe-dep_dioxygenase_dom"/>
</dbReference>
<dbReference type="SMART" id="SM00254">
    <property type="entry name" value="ShKT"/>
    <property type="match status" value="1"/>
</dbReference>
<keyword evidence="11" id="KW-0732">Signal</keyword>
<keyword evidence="14" id="KW-1185">Reference proteome</keyword>
<keyword evidence="4" id="KW-0479">Metal-binding</keyword>
<dbReference type="PANTHER" id="PTHR10869">
    <property type="entry name" value="PROLYL 4-HYDROXYLASE ALPHA SUBUNIT"/>
    <property type="match status" value="1"/>
</dbReference>
<sequence>MRVLLGRAPREAQPTFLALLVLALAGIARAAPFTLGNTKHGWVELLSWQPRAFLFHGFLSDAECDHVIATAAPQLERSYVVGPDGKEKLDDIRTSYGTFLRKRLDPILSTIEDRMAAATHLHTSHHEDLQVLKYEHGQTYRDHYDINDTPERLKLMRESGVRGGLRTATLLVYLSDVEEGGETAFPYGRWLDAAAQAAPPYTKCAARGTAVKPKRGDAVLFFSLKPNGPGLSATKWIHVEPFEPASAATPAGACVDARSKCGQWAVGGECERNKGYMTGPRGHCRLSCGECTPDGDAVPATEKGRLL</sequence>
<dbReference type="InterPro" id="IPR006620">
    <property type="entry name" value="Pro_4_hyd_alph"/>
</dbReference>
<accession>A0A2P6VM62</accession>
<dbReference type="Gene3D" id="2.60.120.620">
    <property type="entry name" value="q2cbj1_9rhob like domain"/>
    <property type="match status" value="1"/>
</dbReference>
<comment type="cofactor">
    <cofactor evidence="1">
        <name>L-ascorbate</name>
        <dbReference type="ChEBI" id="CHEBI:38290"/>
    </cofactor>
</comment>
<evidence type="ECO:0000256" key="3">
    <source>
        <dbReference type="ARBA" id="ARBA00022692"/>
    </source>
</evidence>
<dbReference type="OrthoDB" id="509418at2759"/>
<keyword evidence="3" id="KW-0812">Transmembrane</keyword>
<keyword evidence="9" id="KW-0472">Membrane</keyword>
<dbReference type="EMBL" id="LHPF02000003">
    <property type="protein sequence ID" value="PSC75137.1"/>
    <property type="molecule type" value="Genomic_DNA"/>
</dbReference>
<evidence type="ECO:0000313" key="13">
    <source>
        <dbReference type="EMBL" id="PSC75137.1"/>
    </source>
</evidence>
<dbReference type="GO" id="GO:0004656">
    <property type="term" value="F:procollagen-proline 4-dioxygenase activity"/>
    <property type="evidence" value="ECO:0007669"/>
    <property type="project" value="UniProtKB-EC"/>
</dbReference>
<keyword evidence="6" id="KW-1133">Transmembrane helix</keyword>
<dbReference type="InterPro" id="IPR045054">
    <property type="entry name" value="P4HA-like"/>
</dbReference>
<feature type="domain" description="Fe2OG dioxygenase" evidence="12">
    <location>
        <begin position="125"/>
        <end position="307"/>
    </location>
</feature>
<evidence type="ECO:0000256" key="4">
    <source>
        <dbReference type="ARBA" id="ARBA00022723"/>
    </source>
</evidence>
<organism evidence="13 14">
    <name type="scientific">Micractinium conductrix</name>
    <dbReference type="NCBI Taxonomy" id="554055"/>
    <lineage>
        <taxon>Eukaryota</taxon>
        <taxon>Viridiplantae</taxon>
        <taxon>Chlorophyta</taxon>
        <taxon>core chlorophytes</taxon>
        <taxon>Trebouxiophyceae</taxon>
        <taxon>Chlorellales</taxon>
        <taxon>Chlorellaceae</taxon>
        <taxon>Chlorella clade</taxon>
        <taxon>Micractinium</taxon>
    </lineage>
</organism>
<dbReference type="Pfam" id="PF13640">
    <property type="entry name" value="2OG-FeII_Oxy_3"/>
    <property type="match status" value="1"/>
</dbReference>
<keyword evidence="8" id="KW-0408">Iron</keyword>